<evidence type="ECO:0000313" key="7">
    <source>
        <dbReference type="Proteomes" id="UP000001745"/>
    </source>
</evidence>
<dbReference type="GO" id="GO:0032259">
    <property type="term" value="P:methylation"/>
    <property type="evidence" value="ECO:0007669"/>
    <property type="project" value="UniProtKB-KW"/>
</dbReference>
<dbReference type="InterPro" id="IPR036388">
    <property type="entry name" value="WH-like_DNA-bd_sf"/>
</dbReference>
<dbReference type="PANTHER" id="PTHR43712">
    <property type="entry name" value="PUTATIVE (AFU_ORTHOLOGUE AFUA_4G14580)-RELATED"/>
    <property type="match status" value="1"/>
</dbReference>
<dbReference type="InParanoid" id="B8LZ12"/>
<dbReference type="GO" id="GO:0008171">
    <property type="term" value="F:O-methyltransferase activity"/>
    <property type="evidence" value="ECO:0007669"/>
    <property type="project" value="InterPro"/>
</dbReference>
<dbReference type="OrthoDB" id="4219326at2759"/>
<dbReference type="PANTHER" id="PTHR43712:SF2">
    <property type="entry name" value="O-METHYLTRANSFERASE CICE"/>
    <property type="match status" value="1"/>
</dbReference>
<feature type="compositionally biased region" description="Polar residues" evidence="4">
    <location>
        <begin position="257"/>
        <end position="285"/>
    </location>
</feature>
<feature type="region of interest" description="Disordered" evidence="4">
    <location>
        <begin position="257"/>
        <end position="294"/>
    </location>
</feature>
<dbReference type="VEuPathDB" id="FungiDB:TSTA_082890"/>
<accession>B8LZ12</accession>
<evidence type="ECO:0000256" key="3">
    <source>
        <dbReference type="ARBA" id="ARBA00022691"/>
    </source>
</evidence>
<evidence type="ECO:0000259" key="5">
    <source>
        <dbReference type="Pfam" id="PF00891"/>
    </source>
</evidence>
<sequence length="464" mass="51318">MATIQDVHELLQLLELTHKAVHTIIGEWAKTPSSNQRKGTEISKNSLPGRELFEARRTLISATGKFVELVASPSERLLEVSSQYNEARCLHIAASLRIADILAANGESGVTVEELSTRTGVQSQKLALAGNEPLRAYIVMFALDLYTASDALPRTLLDPKFGHSYSVTETAFQKALNTNKERWNWLEEETTPLELQNGGPGKYPGPFGPELSNAITQHQSEDKIKRPEHSIFGLAMLGGGRITGVAHLFGNQKHSLQNEEQVSKVSPPQTSLGQASVRPQLSTSEVESDRGPVLEQAQKEVWPTENAEALAQGRVQFITHNFFDKNFVEGADVYWLRYILHDWSDDYSIQILSALRQSMGPHSRVLICDQVMNTTAGFQTVAPAPSPLPASCGYHTHYSHQRDISMMSIINGIERIPGEFKNIIEKAGLELSRIYDCRSQVSLVECTLPRTTADVPTNGQQNGH</sequence>
<dbReference type="PhylomeDB" id="B8LZ12"/>
<organism evidence="6 7">
    <name type="scientific">Talaromyces stipitatus (strain ATCC 10500 / CBS 375.48 / QM 6759 / NRRL 1006)</name>
    <name type="common">Penicillium stipitatum</name>
    <dbReference type="NCBI Taxonomy" id="441959"/>
    <lineage>
        <taxon>Eukaryota</taxon>
        <taxon>Fungi</taxon>
        <taxon>Dikarya</taxon>
        <taxon>Ascomycota</taxon>
        <taxon>Pezizomycotina</taxon>
        <taxon>Eurotiomycetes</taxon>
        <taxon>Eurotiomycetidae</taxon>
        <taxon>Eurotiales</taxon>
        <taxon>Trichocomaceae</taxon>
        <taxon>Talaromyces</taxon>
        <taxon>Talaromyces sect. Talaromyces</taxon>
    </lineage>
</organism>
<evidence type="ECO:0000256" key="2">
    <source>
        <dbReference type="ARBA" id="ARBA00022679"/>
    </source>
</evidence>
<dbReference type="HOGENOM" id="CLU_005533_0_1_1"/>
<dbReference type="GeneID" id="8105167"/>
<dbReference type="InterPro" id="IPR016461">
    <property type="entry name" value="COMT-like"/>
</dbReference>
<evidence type="ECO:0000256" key="4">
    <source>
        <dbReference type="SAM" id="MobiDB-lite"/>
    </source>
</evidence>
<keyword evidence="2 6" id="KW-0808">Transferase</keyword>
<dbReference type="eggNOG" id="KOG3178">
    <property type="taxonomic scope" value="Eukaryota"/>
</dbReference>
<dbReference type="Gene3D" id="3.40.50.150">
    <property type="entry name" value="Vaccinia Virus protein VP39"/>
    <property type="match status" value="1"/>
</dbReference>
<dbReference type="SUPFAM" id="SSF46785">
    <property type="entry name" value="Winged helix' DNA-binding domain"/>
    <property type="match status" value="1"/>
</dbReference>
<evidence type="ECO:0000313" key="6">
    <source>
        <dbReference type="EMBL" id="EED21056.1"/>
    </source>
</evidence>
<name>B8LZ12_TALSN</name>
<dbReference type="AlphaFoldDB" id="B8LZ12"/>
<dbReference type="SUPFAM" id="SSF53335">
    <property type="entry name" value="S-adenosyl-L-methionine-dependent methyltransferases"/>
    <property type="match status" value="1"/>
</dbReference>
<gene>
    <name evidence="6" type="ORF">TSTA_082890</name>
</gene>
<protein>
    <submittedName>
        <fullName evidence="6">O-methyltransferase, putative</fullName>
    </submittedName>
</protein>
<keyword evidence="1 6" id="KW-0489">Methyltransferase</keyword>
<dbReference type="InterPro" id="IPR036390">
    <property type="entry name" value="WH_DNA-bd_sf"/>
</dbReference>
<dbReference type="InterPro" id="IPR029063">
    <property type="entry name" value="SAM-dependent_MTases_sf"/>
</dbReference>
<dbReference type="EMBL" id="EQ962653">
    <property type="protein sequence ID" value="EED21056.1"/>
    <property type="molecule type" value="Genomic_DNA"/>
</dbReference>
<dbReference type="Gene3D" id="1.10.10.10">
    <property type="entry name" value="Winged helix-like DNA-binding domain superfamily/Winged helix DNA-binding domain"/>
    <property type="match status" value="1"/>
</dbReference>
<feature type="domain" description="O-methyltransferase C-terminal" evidence="5">
    <location>
        <begin position="308"/>
        <end position="429"/>
    </location>
</feature>
<dbReference type="Proteomes" id="UP000001745">
    <property type="component" value="Unassembled WGS sequence"/>
</dbReference>
<dbReference type="OMA" id="HYANNAT"/>
<keyword evidence="7" id="KW-1185">Reference proteome</keyword>
<dbReference type="InterPro" id="IPR001077">
    <property type="entry name" value="COMT_C"/>
</dbReference>
<reference evidence="7" key="1">
    <citation type="journal article" date="2015" name="Genome Announc.">
        <title>Genome sequence of the AIDS-associated pathogen Penicillium marneffei (ATCC18224) and its near taxonomic relative Talaromyces stipitatus (ATCC10500).</title>
        <authorList>
            <person name="Nierman W.C."/>
            <person name="Fedorova-Abrams N.D."/>
            <person name="Andrianopoulos A."/>
        </authorList>
    </citation>
    <scope>NUCLEOTIDE SEQUENCE [LARGE SCALE GENOMIC DNA]</scope>
    <source>
        <strain evidence="7">ATCC 10500 / CBS 375.48 / QM 6759 / NRRL 1006</strain>
    </source>
</reference>
<proteinExistence type="predicted"/>
<dbReference type="Pfam" id="PF00891">
    <property type="entry name" value="Methyltransf_2"/>
    <property type="match status" value="1"/>
</dbReference>
<evidence type="ECO:0000256" key="1">
    <source>
        <dbReference type="ARBA" id="ARBA00022603"/>
    </source>
</evidence>
<keyword evidence="3" id="KW-0949">S-adenosyl-L-methionine</keyword>
<dbReference type="RefSeq" id="XP_002478019.1">
    <property type="nucleotide sequence ID" value="XM_002477974.1"/>
</dbReference>
<dbReference type="PROSITE" id="PS51683">
    <property type="entry name" value="SAM_OMT_II"/>
    <property type="match status" value="1"/>
</dbReference>